<reference evidence="2 3" key="1">
    <citation type="submission" date="2014-04" db="EMBL/GenBank/DDBJ databases">
        <authorList>
            <person name="Bishop-Lilly K.A."/>
            <person name="Broomall S.M."/>
            <person name="Chain P.S."/>
            <person name="Chertkov O."/>
            <person name="Coyne S.R."/>
            <person name="Daligault H.E."/>
            <person name="Davenport K.W."/>
            <person name="Erkkila T."/>
            <person name="Frey K.G."/>
            <person name="Gibbons H.S."/>
            <person name="Gu W."/>
            <person name="Jaissle J."/>
            <person name="Johnson S.L."/>
            <person name="Koroleva G.I."/>
            <person name="Ladner J.T."/>
            <person name="Lo C.-C."/>
            <person name="Minogue T.D."/>
            <person name="Munk C."/>
            <person name="Palacios G.F."/>
            <person name="Redden C.L."/>
            <person name="Rosenzweig C.N."/>
            <person name="Scholz M.B."/>
            <person name="Teshima H."/>
            <person name="Xu Y."/>
        </authorList>
    </citation>
    <scope>NUCLEOTIDE SEQUENCE [LARGE SCALE GENOMIC DNA]</scope>
    <source>
        <strain evidence="2 3">BHP</strain>
    </source>
</reference>
<feature type="domain" description="Tn3 transposase DDE" evidence="1">
    <location>
        <begin position="1"/>
        <end position="105"/>
    </location>
</feature>
<dbReference type="GO" id="GO:0004803">
    <property type="term" value="F:transposase activity"/>
    <property type="evidence" value="ECO:0007669"/>
    <property type="project" value="InterPro"/>
</dbReference>
<dbReference type="GO" id="GO:0006313">
    <property type="term" value="P:DNA transposition"/>
    <property type="evidence" value="ECO:0007669"/>
    <property type="project" value="InterPro"/>
</dbReference>
<gene>
    <name evidence="2" type="ORF">DJ93_5209</name>
</gene>
<dbReference type="PATRIC" id="fig|1405.8.peg.5369"/>
<organism evidence="2 3">
    <name type="scientific">Bacillus clarus</name>
    <dbReference type="NCBI Taxonomy" id="2338372"/>
    <lineage>
        <taxon>Bacteria</taxon>
        <taxon>Bacillati</taxon>
        <taxon>Bacillota</taxon>
        <taxon>Bacilli</taxon>
        <taxon>Bacillales</taxon>
        <taxon>Bacillaceae</taxon>
        <taxon>Bacillus</taxon>
        <taxon>Bacillus cereus group</taxon>
    </lineage>
</organism>
<evidence type="ECO:0000313" key="2">
    <source>
        <dbReference type="EMBL" id="KFN03085.1"/>
    </source>
</evidence>
<comment type="caution">
    <text evidence="2">The sequence shown here is derived from an EMBL/GenBank/DDBJ whole genome shotgun (WGS) entry which is preliminary data.</text>
</comment>
<dbReference type="InterPro" id="IPR002513">
    <property type="entry name" value="Tn3_Tnp_DDE_dom"/>
</dbReference>
<dbReference type="AlphaFoldDB" id="A0A090YYU8"/>
<proteinExistence type="predicted"/>
<accession>A0A090YYU8</accession>
<sequence length="129" mass="15187">MLKWIQDPEHRRKVQVELNKGESKHSLARALFFNRLGEIRDRSYEDQLHRASGLQLLISAIVTWNSIYISRAIETLRANGIHIPEENIQHISPLGWEHIALTGDYVWNLNQKVNFEKLRPLREIKIKVK</sequence>
<evidence type="ECO:0000313" key="3">
    <source>
        <dbReference type="Proteomes" id="UP000029389"/>
    </source>
</evidence>
<dbReference type="Pfam" id="PF01526">
    <property type="entry name" value="DDE_Tnp_Tn3"/>
    <property type="match status" value="1"/>
</dbReference>
<evidence type="ECO:0000259" key="1">
    <source>
        <dbReference type="Pfam" id="PF01526"/>
    </source>
</evidence>
<dbReference type="EMBL" id="JMQC01000008">
    <property type="protein sequence ID" value="KFN03085.1"/>
    <property type="molecule type" value="Genomic_DNA"/>
</dbReference>
<name>A0A090YYU8_9BACI</name>
<protein>
    <submittedName>
        <fullName evidence="2">Tn3 transposase DDE domain protein</fullName>
    </submittedName>
</protein>
<dbReference type="Proteomes" id="UP000029389">
    <property type="component" value="Unassembled WGS sequence"/>
</dbReference>